<organism evidence="5">
    <name type="scientific">Alexandrium catenella</name>
    <name type="common">Red tide dinoflagellate</name>
    <name type="synonym">Gonyaulax catenella</name>
    <dbReference type="NCBI Taxonomy" id="2925"/>
    <lineage>
        <taxon>Eukaryota</taxon>
        <taxon>Sar</taxon>
        <taxon>Alveolata</taxon>
        <taxon>Dinophyceae</taxon>
        <taxon>Gonyaulacales</taxon>
        <taxon>Pyrocystaceae</taxon>
        <taxon>Alexandrium</taxon>
    </lineage>
</organism>
<dbReference type="Gene3D" id="3.60.40.10">
    <property type="entry name" value="PPM-type phosphatase domain"/>
    <property type="match status" value="1"/>
</dbReference>
<feature type="domain" description="PPM-type phosphatase" evidence="4">
    <location>
        <begin position="1"/>
        <end position="254"/>
    </location>
</feature>
<name>A0A7S1LQW7_ALECA</name>
<dbReference type="InterPro" id="IPR001932">
    <property type="entry name" value="PPM-type_phosphatase-like_dom"/>
</dbReference>
<keyword evidence="1" id="KW-0697">Rotamase</keyword>
<accession>A0A7S1LQW7</accession>
<dbReference type="InterPro" id="IPR000297">
    <property type="entry name" value="PPIase_PpiC"/>
</dbReference>
<feature type="domain" description="PpiC" evidence="3">
    <location>
        <begin position="273"/>
        <end position="391"/>
    </location>
</feature>
<dbReference type="GO" id="GO:0003755">
    <property type="term" value="F:peptidyl-prolyl cis-trans isomerase activity"/>
    <property type="evidence" value="ECO:0007669"/>
    <property type="project" value="UniProtKB-KW"/>
</dbReference>
<evidence type="ECO:0000256" key="2">
    <source>
        <dbReference type="SAM" id="MobiDB-lite"/>
    </source>
</evidence>
<dbReference type="InterPro" id="IPR036457">
    <property type="entry name" value="PPM-type-like_dom_sf"/>
</dbReference>
<evidence type="ECO:0000313" key="5">
    <source>
        <dbReference type="EMBL" id="CAD9109436.1"/>
    </source>
</evidence>
<feature type="region of interest" description="Disordered" evidence="2">
    <location>
        <begin position="124"/>
        <end position="154"/>
    </location>
</feature>
<dbReference type="SMART" id="SM00332">
    <property type="entry name" value="PP2Cc"/>
    <property type="match status" value="1"/>
</dbReference>
<feature type="compositionally biased region" description="Acidic residues" evidence="2">
    <location>
        <begin position="128"/>
        <end position="140"/>
    </location>
</feature>
<dbReference type="InterPro" id="IPR015655">
    <property type="entry name" value="PP2C"/>
</dbReference>
<dbReference type="Gene3D" id="3.10.50.40">
    <property type="match status" value="1"/>
</dbReference>
<gene>
    <name evidence="5" type="ORF">ACAT0790_LOCUS11617</name>
</gene>
<proteinExistence type="predicted"/>
<evidence type="ECO:0000256" key="1">
    <source>
        <dbReference type="PROSITE-ProRule" id="PRU00278"/>
    </source>
</evidence>
<keyword evidence="1" id="KW-0413">Isomerase</keyword>
<evidence type="ECO:0008006" key="6">
    <source>
        <dbReference type="Google" id="ProtNLM"/>
    </source>
</evidence>
<dbReference type="SUPFAM" id="SSF81606">
    <property type="entry name" value="PP2C-like"/>
    <property type="match status" value="1"/>
</dbReference>
<dbReference type="GO" id="GO:0004722">
    <property type="term" value="F:protein serine/threonine phosphatase activity"/>
    <property type="evidence" value="ECO:0007669"/>
    <property type="project" value="InterPro"/>
</dbReference>
<sequence>MSIEHLDRPCALYALYEGHRGSSASTGMGNVCAEFCVKHLHQKLLPKLAAFRGYWEDRRLESAMKESFEELDADFKEKHPTVTDGCCASVALITGGRLVIATLGDVGCVLCMRSGEAIELVKAHAVADPDEDDDEDEEDEQGPRYEARLPAGSPEPPIRWTRAFGDLDFKRPQSVPKLVATPEVKVMQLQHKHHGFAFICRALYNAIGRNVAVSTVFKRSAGRPRMASGALVDAAVQWLGQVGDLGLGSIVVFFDRIEAPDAPPQKKARKEEPSQVRLRHILLKHRECKSTIDKVRNKQVKRTRGEAERTLRAVLEECEGDPERRAFTTRCKELSECQSCLKAGELVGDLGWVKPGKYGQTFDDTAFAMQVGQMSDLVDTDQGIHVIMRTA</sequence>
<dbReference type="CDD" id="cd00143">
    <property type="entry name" value="PP2Cc"/>
    <property type="match status" value="1"/>
</dbReference>
<dbReference type="SUPFAM" id="SSF54534">
    <property type="entry name" value="FKBP-like"/>
    <property type="match status" value="1"/>
</dbReference>
<reference evidence="5" key="1">
    <citation type="submission" date="2021-01" db="EMBL/GenBank/DDBJ databases">
        <authorList>
            <person name="Corre E."/>
            <person name="Pelletier E."/>
            <person name="Niang G."/>
            <person name="Scheremetjew M."/>
            <person name="Finn R."/>
            <person name="Kale V."/>
            <person name="Holt S."/>
            <person name="Cochrane G."/>
            <person name="Meng A."/>
            <person name="Brown T."/>
            <person name="Cohen L."/>
        </authorList>
    </citation>
    <scope>NUCLEOTIDE SEQUENCE</scope>
    <source>
        <strain evidence="5">OF101</strain>
    </source>
</reference>
<evidence type="ECO:0000259" key="4">
    <source>
        <dbReference type="PROSITE" id="PS51746"/>
    </source>
</evidence>
<dbReference type="AlphaFoldDB" id="A0A7S1LQW7"/>
<dbReference type="PROSITE" id="PS51746">
    <property type="entry name" value="PPM_2"/>
    <property type="match status" value="1"/>
</dbReference>
<protein>
    <recommendedName>
        <fullName evidence="6">Peptidylprolyl isomerase</fullName>
    </recommendedName>
</protein>
<dbReference type="PROSITE" id="PS50198">
    <property type="entry name" value="PPIC_PPIASE_2"/>
    <property type="match status" value="1"/>
</dbReference>
<dbReference type="EMBL" id="HBGE01019392">
    <property type="protein sequence ID" value="CAD9109436.1"/>
    <property type="molecule type" value="Transcribed_RNA"/>
</dbReference>
<evidence type="ECO:0000259" key="3">
    <source>
        <dbReference type="PROSITE" id="PS50198"/>
    </source>
</evidence>
<dbReference type="InterPro" id="IPR046357">
    <property type="entry name" value="PPIase_dom_sf"/>
</dbReference>
<dbReference type="Pfam" id="PF00639">
    <property type="entry name" value="Rotamase"/>
    <property type="match status" value="1"/>
</dbReference>
<dbReference type="Pfam" id="PF00481">
    <property type="entry name" value="PP2C"/>
    <property type="match status" value="1"/>
</dbReference>
<dbReference type="PANTHER" id="PTHR47992">
    <property type="entry name" value="PROTEIN PHOSPHATASE"/>
    <property type="match status" value="1"/>
</dbReference>